<proteinExistence type="predicted"/>
<reference evidence="1" key="1">
    <citation type="journal article" date="2017" name="Science">
        <title>Giant viruses with an expanded complement of translation system components.</title>
        <authorList>
            <person name="Schulz F."/>
            <person name="Yutin N."/>
            <person name="Ivanova N.N."/>
            <person name="Ortega D.R."/>
            <person name="Lee T.K."/>
            <person name="Vierheilig J."/>
            <person name="Daims H."/>
            <person name="Horn M."/>
            <person name="Wagner M."/>
            <person name="Jensen G.J."/>
            <person name="Kyrpides N.C."/>
            <person name="Koonin E.V."/>
            <person name="Woyke T."/>
        </authorList>
    </citation>
    <scope>NUCLEOTIDE SEQUENCE</scope>
    <source>
        <strain evidence="1">ILV1</strain>
    </source>
</reference>
<name>A0A1V0SE49_9VIRU</name>
<organism evidence="1">
    <name type="scientific">Indivirus ILV1</name>
    <dbReference type="NCBI Taxonomy" id="1977633"/>
    <lineage>
        <taxon>Viruses</taxon>
        <taxon>Varidnaviria</taxon>
        <taxon>Bamfordvirae</taxon>
        <taxon>Nucleocytoviricota</taxon>
        <taxon>Megaviricetes</taxon>
        <taxon>Imitervirales</taxon>
        <taxon>Mimiviridae</taxon>
        <taxon>Klosneuvirinae</taxon>
        <taxon>Indivirus</taxon>
    </lineage>
</organism>
<evidence type="ECO:0000313" key="1">
    <source>
        <dbReference type="EMBL" id="ARF09986.1"/>
    </source>
</evidence>
<sequence>MNKIILFLGLLLFSSFCVMHYVYTNNEPFTKTLTMKSKFFSYIFDYSDDIDVLFYIRDTNNNDYRVTYALWMNMEINKTYDVIGYRFMNMYDYIHTAKITEKLEHKFHKSV</sequence>
<dbReference type="EMBL" id="KY684091">
    <property type="protein sequence ID" value="ARF09986.1"/>
    <property type="molecule type" value="Genomic_DNA"/>
</dbReference>
<accession>A0A1V0SE49</accession>
<protein>
    <submittedName>
        <fullName evidence="1">Uncharacterized protein</fullName>
    </submittedName>
</protein>
<gene>
    <name evidence="1" type="ORF">Indivirus_7_2</name>
</gene>